<organism evidence="2">
    <name type="scientific">Lepidostoma longipilosum</name>
    <dbReference type="NCBI Taxonomy" id="2904889"/>
    <lineage>
        <taxon>Eukaryota</taxon>
        <taxon>Metazoa</taxon>
        <taxon>Ecdysozoa</taxon>
        <taxon>Arthropoda</taxon>
        <taxon>Hexapoda</taxon>
        <taxon>Insecta</taxon>
        <taxon>Pterygota</taxon>
        <taxon>Neoptera</taxon>
        <taxon>Endopterygota</taxon>
        <taxon>Trichoptera</taxon>
        <taxon>Integripalpia</taxon>
        <taxon>Plenitentoria</taxon>
        <taxon>Phryganeoidea</taxon>
        <taxon>Lepidostomatidae</taxon>
        <taxon>Lepidostomatinae</taxon>
        <taxon>Lepidostoma</taxon>
    </lineage>
</organism>
<keyword evidence="1" id="KW-0812">Transmembrane</keyword>
<accession>A0A9E8LNJ3</accession>
<proteinExistence type="predicted"/>
<keyword evidence="1" id="KW-1133">Transmembrane helix</keyword>
<name>A0A9E8LNJ3_9NEOP</name>
<gene>
    <name evidence="2" type="primary">ND6</name>
</gene>
<feature type="transmembrane region" description="Helical" evidence="1">
    <location>
        <begin position="82"/>
        <end position="100"/>
    </location>
</feature>
<feature type="transmembrane region" description="Helical" evidence="1">
    <location>
        <begin position="12"/>
        <end position="35"/>
    </location>
</feature>
<dbReference type="CTD" id="4541"/>
<feature type="transmembrane region" description="Helical" evidence="1">
    <location>
        <begin position="139"/>
        <end position="163"/>
    </location>
</feature>
<dbReference type="RefSeq" id="YP_010585923.1">
    <property type="nucleotide sequence ID" value="NC_069235.1"/>
</dbReference>
<keyword evidence="1" id="KW-0472">Membrane</keyword>
<geneLocation type="mitochondrion" evidence="2"/>
<reference evidence="2" key="1">
    <citation type="submission" date="2021-11" db="EMBL/GenBank/DDBJ databases">
        <authorList>
            <person name="Ge X.-Y."/>
            <person name="Peng L."/>
            <person name="Sun C.-H."/>
            <person name="Wang B.-X."/>
        </authorList>
    </citation>
    <scope>NUCLEOTIDE SEQUENCE</scope>
</reference>
<feature type="transmembrane region" description="Helical" evidence="1">
    <location>
        <begin position="47"/>
        <end position="70"/>
    </location>
</feature>
<protein>
    <submittedName>
        <fullName evidence="2">NADH dehydrogenase subunit 6</fullName>
    </submittedName>
</protein>
<dbReference type="AlphaFoldDB" id="A0A9E8LNJ3"/>
<reference evidence="2" key="2">
    <citation type="journal article" date="2022" name="Syst. Entomol.">
        <title>Massive gene rearrangements of mitochondrial genomes and implications for the phylogeny of Trichoptera (Insecta).</title>
        <authorList>
            <person name="Ge X."/>
            <person name="Peng L."/>
            <person name="Vogler A.P."/>
            <person name="Morse J.C."/>
            <person name="Yang L."/>
            <person name="Sun C."/>
            <person name="Wang B."/>
        </authorList>
    </citation>
    <scope>NUCLEOTIDE SEQUENCE</scope>
</reference>
<sequence>MMLLMFHLIIFMNFFILFLSHPFIITLMMIIQTFLMSLMIGLMNFSFWLTYLMFLIFVGGLLILFIYISSLTPNKIFYFNKIKMFIFIFVNIMILIFSNLKFNFLNLEMMNLSNMNNFIFYKNFENTIHLTNLFNNNELWLTLILMLFLLFTLITSIKISNFFSGPMRIKF</sequence>
<keyword evidence="2" id="KW-0496">Mitochondrion</keyword>
<dbReference type="EMBL" id="OL677992">
    <property type="protein sequence ID" value="UZZ43646.1"/>
    <property type="molecule type" value="Genomic_DNA"/>
</dbReference>
<evidence type="ECO:0000313" key="2">
    <source>
        <dbReference type="EMBL" id="UZZ43646.1"/>
    </source>
</evidence>
<evidence type="ECO:0000256" key="1">
    <source>
        <dbReference type="SAM" id="Phobius"/>
    </source>
</evidence>
<dbReference type="GeneID" id="77424723"/>